<feature type="region of interest" description="Disordered" evidence="2">
    <location>
        <begin position="58"/>
        <end position="109"/>
    </location>
</feature>
<dbReference type="InterPro" id="IPR002130">
    <property type="entry name" value="Cyclophilin-type_PPIase_dom"/>
</dbReference>
<feature type="region of interest" description="Disordered" evidence="2">
    <location>
        <begin position="1"/>
        <end position="29"/>
    </location>
</feature>
<protein>
    <submittedName>
        <fullName evidence="5">Peptidyl-prolyl cis-trans isomerase B (Cyclophilin B)</fullName>
    </submittedName>
</protein>
<evidence type="ECO:0000313" key="5">
    <source>
        <dbReference type="EMBL" id="TQM75224.1"/>
    </source>
</evidence>
<keyword evidence="3" id="KW-0812">Transmembrane</keyword>
<dbReference type="InterPro" id="IPR044666">
    <property type="entry name" value="Cyclophilin_A-like"/>
</dbReference>
<keyword evidence="3" id="KW-0472">Membrane</keyword>
<keyword evidence="3" id="KW-1133">Transmembrane helix</keyword>
<dbReference type="EMBL" id="VFPQ01000001">
    <property type="protein sequence ID" value="TQM75224.1"/>
    <property type="molecule type" value="Genomic_DNA"/>
</dbReference>
<feature type="transmembrane region" description="Helical" evidence="3">
    <location>
        <begin position="32"/>
        <end position="54"/>
    </location>
</feature>
<accession>A0A543IXC1</accession>
<name>A0A543IXC1_9ACTN</name>
<dbReference type="PANTHER" id="PTHR45625:SF3">
    <property type="entry name" value="PEPTIDYL-PROLYL CIS-TRANS ISOMERASE B-RELATED"/>
    <property type="match status" value="1"/>
</dbReference>
<evidence type="ECO:0000259" key="4">
    <source>
        <dbReference type="PROSITE" id="PS50072"/>
    </source>
</evidence>
<dbReference type="PANTHER" id="PTHR45625">
    <property type="entry name" value="PEPTIDYL-PROLYL CIS-TRANS ISOMERASE-RELATED"/>
    <property type="match status" value="1"/>
</dbReference>
<reference evidence="5 6" key="1">
    <citation type="submission" date="2019-06" db="EMBL/GenBank/DDBJ databases">
        <title>Sequencing the genomes of 1000 actinobacteria strains.</title>
        <authorList>
            <person name="Klenk H.-P."/>
        </authorList>
    </citation>
    <scope>NUCLEOTIDE SEQUENCE [LARGE SCALE GENOMIC DNA]</scope>
    <source>
        <strain evidence="5 6">DSM 43186</strain>
    </source>
</reference>
<keyword evidence="6" id="KW-1185">Reference proteome</keyword>
<dbReference type="GO" id="GO:0003755">
    <property type="term" value="F:peptidyl-prolyl cis-trans isomerase activity"/>
    <property type="evidence" value="ECO:0007669"/>
    <property type="project" value="InterPro"/>
</dbReference>
<dbReference type="Proteomes" id="UP000319213">
    <property type="component" value="Unassembled WGS sequence"/>
</dbReference>
<dbReference type="PROSITE" id="PS50072">
    <property type="entry name" value="CSA_PPIASE_2"/>
    <property type="match status" value="1"/>
</dbReference>
<evidence type="ECO:0000256" key="1">
    <source>
        <dbReference type="ARBA" id="ARBA00002388"/>
    </source>
</evidence>
<dbReference type="InterPro" id="IPR029000">
    <property type="entry name" value="Cyclophilin-like_dom_sf"/>
</dbReference>
<feature type="compositionally biased region" description="Basic and acidic residues" evidence="2">
    <location>
        <begin position="1"/>
        <end position="28"/>
    </location>
</feature>
<dbReference type="Pfam" id="PF00160">
    <property type="entry name" value="Pro_isomerase"/>
    <property type="match status" value="1"/>
</dbReference>
<proteinExistence type="predicted"/>
<dbReference type="CDD" id="cd00317">
    <property type="entry name" value="cyclophilin"/>
    <property type="match status" value="1"/>
</dbReference>
<dbReference type="RefSeq" id="WP_170198784.1">
    <property type="nucleotide sequence ID" value="NZ_BMPV01000007.1"/>
</dbReference>
<evidence type="ECO:0000313" key="6">
    <source>
        <dbReference type="Proteomes" id="UP000319213"/>
    </source>
</evidence>
<comment type="caution">
    <text evidence="5">The sequence shown here is derived from an EMBL/GenBank/DDBJ whole genome shotgun (WGS) entry which is preliminary data.</text>
</comment>
<keyword evidence="5" id="KW-0413">Isomerase</keyword>
<dbReference type="AlphaFoldDB" id="A0A543IXC1"/>
<feature type="compositionally biased region" description="Low complexity" evidence="2">
    <location>
        <begin position="63"/>
        <end position="84"/>
    </location>
</feature>
<dbReference type="SUPFAM" id="SSF50891">
    <property type="entry name" value="Cyclophilin-like"/>
    <property type="match status" value="1"/>
</dbReference>
<organism evidence="5 6">
    <name type="scientific">Thermopolyspora flexuosa</name>
    <dbReference type="NCBI Taxonomy" id="103836"/>
    <lineage>
        <taxon>Bacteria</taxon>
        <taxon>Bacillati</taxon>
        <taxon>Actinomycetota</taxon>
        <taxon>Actinomycetes</taxon>
        <taxon>Streptosporangiales</taxon>
        <taxon>Streptosporangiaceae</taxon>
        <taxon>Thermopolyspora</taxon>
    </lineage>
</organism>
<sequence length="301" mass="31655">MTDTDRREQLAREHAERQQRRAQQEARSKRNVAIGAGVGTVVVLGGIIAATTLIGGGGDGRDANAAASPSPSASAEDPLASPSPTTKGGAITCEYRDDDSGAPAKNVGRPPAKVSKAVLALKTMTIKTNHGDIVIEVWPDKAPCTINSFAFLAKKRFFDNTVCHRLATPDTAGLGLLQCGDWQAKGDGKNPTDGTGGPGYLFNDENLGGSDYRRGIVFMAQGMEDRNANGSQFAISWHDDNVQLAETGGTYTAFGRVVKGMDIIDRVSKGGVIINPGDITSSEGGATAPKMRVKVRTITLQ</sequence>
<gene>
    <name evidence="5" type="ORF">FHX40_1926</name>
</gene>
<comment type="function">
    <text evidence="1">PPIases accelerate the folding of proteins. It catalyzes the cis-trans isomerization of proline imidic peptide bonds in oligopeptides.</text>
</comment>
<evidence type="ECO:0000256" key="3">
    <source>
        <dbReference type="SAM" id="Phobius"/>
    </source>
</evidence>
<feature type="domain" description="PPIase cyclophilin-type" evidence="4">
    <location>
        <begin position="120"/>
        <end position="300"/>
    </location>
</feature>
<dbReference type="Gene3D" id="2.40.100.10">
    <property type="entry name" value="Cyclophilin-like"/>
    <property type="match status" value="1"/>
</dbReference>
<evidence type="ECO:0000256" key="2">
    <source>
        <dbReference type="SAM" id="MobiDB-lite"/>
    </source>
</evidence>